<name>A0A3G2HTT6_9BURK</name>
<feature type="region of interest" description="Disordered" evidence="1">
    <location>
        <begin position="153"/>
        <end position="180"/>
    </location>
</feature>
<organism evidence="3 4">
    <name type="scientific">Alcaligenes aquatilis</name>
    <dbReference type="NCBI Taxonomy" id="323284"/>
    <lineage>
        <taxon>Bacteria</taxon>
        <taxon>Pseudomonadati</taxon>
        <taxon>Pseudomonadota</taxon>
        <taxon>Betaproteobacteria</taxon>
        <taxon>Burkholderiales</taxon>
        <taxon>Alcaligenaceae</taxon>
        <taxon>Alcaligenes</taxon>
    </lineage>
</organism>
<feature type="compositionally biased region" description="Basic and acidic residues" evidence="1">
    <location>
        <begin position="16"/>
        <end position="38"/>
    </location>
</feature>
<keyword evidence="3" id="KW-0378">Hydrolase</keyword>
<dbReference type="KEGG" id="aaqu:D3M96_07020"/>
<dbReference type="EMBL" id="CP032153">
    <property type="protein sequence ID" value="AYN20301.1"/>
    <property type="molecule type" value="Genomic_DNA"/>
</dbReference>
<reference evidence="3 4" key="1">
    <citation type="submission" date="2018-09" db="EMBL/GenBank/DDBJ databases">
        <title>Complete genome sequence of the hydrocarbonoclastic bacterium Alcaligenes aquatilis QD168, isolated from a crude-oil polluted marine sediment of Central Chile.</title>
        <authorList>
            <person name="Duran R.E."/>
            <person name="Barra B."/>
            <person name="Salva-Serra F."/>
            <person name="Mendez V."/>
            <person name="Moore E.R.B."/>
            <person name="Seeger M."/>
        </authorList>
    </citation>
    <scope>NUCLEOTIDE SEQUENCE [LARGE SCALE GENOMIC DNA]</scope>
    <source>
        <strain evidence="3 4">QD168</strain>
    </source>
</reference>
<evidence type="ECO:0000256" key="1">
    <source>
        <dbReference type="SAM" id="MobiDB-lite"/>
    </source>
</evidence>
<keyword evidence="3" id="KW-0255">Endonuclease</keyword>
<evidence type="ECO:0000313" key="4">
    <source>
        <dbReference type="Proteomes" id="UP000268070"/>
    </source>
</evidence>
<feature type="compositionally biased region" description="Low complexity" evidence="1">
    <location>
        <begin position="153"/>
        <end position="162"/>
    </location>
</feature>
<feature type="domain" description="HNH nuclease" evidence="2">
    <location>
        <begin position="209"/>
        <end position="258"/>
    </location>
</feature>
<keyword evidence="3" id="KW-0540">Nuclease</keyword>
<gene>
    <name evidence="3" type="ORF">D3M96_07020</name>
</gene>
<sequence>MIKNQLKKHSPKSATLRHERDPNPNTKPEAKKWRAKHKESTKNLDRILEFLYSRYVGEYHGYINRAKTVEYRFASTSDDPLIHQLKIYGRQQHIRLQFQLRAPYRVPKRFEVETLKDAEGQPSIQVVHFNITPLNPLDNLAQFLELTHTFSSKKPTKTSSKTLYSDENNDSYNPSSEQEGRELIECQVTRRQGQPQFRQKLIKHYQQMCPISGCVIVDVLQAAHITPYNGKSTNQIGNGILLRADLHTLWDRGLLAINPETFKVWVEPKSRSGDYEKLQNKQLNKDLFSQAKAALKKHWEEKNSD</sequence>
<dbReference type="Pfam" id="PF13391">
    <property type="entry name" value="HNH_2"/>
    <property type="match status" value="1"/>
</dbReference>
<feature type="compositionally biased region" description="Basic residues" evidence="1">
    <location>
        <begin position="1"/>
        <end position="11"/>
    </location>
</feature>
<evidence type="ECO:0000313" key="3">
    <source>
        <dbReference type="EMBL" id="AYN20301.1"/>
    </source>
</evidence>
<dbReference type="OrthoDB" id="9811869at2"/>
<proteinExistence type="predicted"/>
<feature type="compositionally biased region" description="Polar residues" evidence="1">
    <location>
        <begin position="163"/>
        <end position="177"/>
    </location>
</feature>
<protein>
    <submittedName>
        <fullName evidence="3">HNH endonuclease</fullName>
    </submittedName>
</protein>
<feature type="region of interest" description="Disordered" evidence="1">
    <location>
        <begin position="1"/>
        <end position="38"/>
    </location>
</feature>
<dbReference type="InterPro" id="IPR003615">
    <property type="entry name" value="HNH_nuc"/>
</dbReference>
<accession>A0A3G2HTT6</accession>
<evidence type="ECO:0000259" key="2">
    <source>
        <dbReference type="Pfam" id="PF13391"/>
    </source>
</evidence>
<dbReference type="RefSeq" id="WP_121738494.1">
    <property type="nucleotide sequence ID" value="NZ_CP032153.1"/>
</dbReference>
<dbReference type="Proteomes" id="UP000268070">
    <property type="component" value="Chromosome"/>
</dbReference>
<dbReference type="GO" id="GO:0004519">
    <property type="term" value="F:endonuclease activity"/>
    <property type="evidence" value="ECO:0007669"/>
    <property type="project" value="UniProtKB-KW"/>
</dbReference>
<dbReference type="AlphaFoldDB" id="A0A3G2HTT6"/>